<comment type="catalytic activity">
    <reaction evidence="1">
        <text>(2R)-3-phosphoglycerate + ATP = (2R)-3-phospho-glyceroyl phosphate + ADP</text>
        <dbReference type="Rhea" id="RHEA:14801"/>
        <dbReference type="ChEBI" id="CHEBI:30616"/>
        <dbReference type="ChEBI" id="CHEBI:57604"/>
        <dbReference type="ChEBI" id="CHEBI:58272"/>
        <dbReference type="ChEBI" id="CHEBI:456216"/>
        <dbReference type="EC" id="2.7.2.3"/>
    </reaction>
</comment>
<dbReference type="InterPro" id="IPR015824">
    <property type="entry name" value="Phosphoglycerate_kinase_N"/>
</dbReference>
<dbReference type="SUPFAM" id="SSF53748">
    <property type="entry name" value="Phosphoglycerate kinase"/>
    <property type="match status" value="1"/>
</dbReference>
<evidence type="ECO:0000256" key="2">
    <source>
        <dbReference type="ARBA" id="ARBA00013061"/>
    </source>
</evidence>
<dbReference type="InterPro" id="IPR036043">
    <property type="entry name" value="Phosphoglycerate_kinase_sf"/>
</dbReference>
<organism evidence="7">
    <name type="scientific">marine sediment metagenome</name>
    <dbReference type="NCBI Taxonomy" id="412755"/>
    <lineage>
        <taxon>unclassified sequences</taxon>
        <taxon>metagenomes</taxon>
        <taxon>ecological metagenomes</taxon>
    </lineage>
</organism>
<dbReference type="PANTHER" id="PTHR11406:SF23">
    <property type="entry name" value="PHOSPHOGLYCERATE KINASE 1, CHLOROPLASTIC-RELATED"/>
    <property type="match status" value="1"/>
</dbReference>
<keyword evidence="3" id="KW-0808">Transferase</keyword>
<dbReference type="GO" id="GO:0005829">
    <property type="term" value="C:cytosol"/>
    <property type="evidence" value="ECO:0007669"/>
    <property type="project" value="TreeGrafter"/>
</dbReference>
<sequence length="249" mass="28195">MTHVGRTRDKKTGRITVGDDTSVQPVVEYLERKLYTKFVVPQFPVHPEWGIREIDTSINLHIRDLRAHRIGGVYLPNTRWFQGEEATGEKRERFTLQLAGLADVFVNDAFGSWQAHASTVDIARHLPSFAGFLLQRELSTLKHVLEPKRPFVAVVAGAKYDTKIGPLNEIYKKVDHLILGGVIYNTFLCAKYDVRVGGVSESDIKAASDLVNQDRKAKKVLELPHVVESDTIEGRVEGRYRTRSIKDFK</sequence>
<dbReference type="GO" id="GO:0006096">
    <property type="term" value="P:glycolytic process"/>
    <property type="evidence" value="ECO:0007669"/>
    <property type="project" value="InterPro"/>
</dbReference>
<dbReference type="EMBL" id="BARS01029483">
    <property type="protein sequence ID" value="GAG05040.1"/>
    <property type="molecule type" value="Genomic_DNA"/>
</dbReference>
<dbReference type="GO" id="GO:0005524">
    <property type="term" value="F:ATP binding"/>
    <property type="evidence" value="ECO:0007669"/>
    <property type="project" value="UniProtKB-KW"/>
</dbReference>
<evidence type="ECO:0000256" key="5">
    <source>
        <dbReference type="ARBA" id="ARBA00022777"/>
    </source>
</evidence>
<accession>X0UHJ0</accession>
<evidence type="ECO:0000256" key="4">
    <source>
        <dbReference type="ARBA" id="ARBA00022741"/>
    </source>
</evidence>
<evidence type="ECO:0000256" key="3">
    <source>
        <dbReference type="ARBA" id="ARBA00022679"/>
    </source>
</evidence>
<evidence type="ECO:0000313" key="7">
    <source>
        <dbReference type="EMBL" id="GAG05040.1"/>
    </source>
</evidence>
<dbReference type="PANTHER" id="PTHR11406">
    <property type="entry name" value="PHOSPHOGLYCERATE KINASE"/>
    <property type="match status" value="1"/>
</dbReference>
<comment type="caution">
    <text evidence="7">The sequence shown here is derived from an EMBL/GenBank/DDBJ whole genome shotgun (WGS) entry which is preliminary data.</text>
</comment>
<keyword evidence="5" id="KW-0418">Kinase</keyword>
<dbReference type="EC" id="2.7.2.3" evidence="2"/>
<keyword evidence="4" id="KW-0547">Nucleotide-binding</keyword>
<name>X0UHJ0_9ZZZZ</name>
<proteinExistence type="predicted"/>
<feature type="non-terminal residue" evidence="7">
    <location>
        <position position="249"/>
    </location>
</feature>
<dbReference type="GO" id="GO:0043531">
    <property type="term" value="F:ADP binding"/>
    <property type="evidence" value="ECO:0007669"/>
    <property type="project" value="TreeGrafter"/>
</dbReference>
<dbReference type="PRINTS" id="PR00477">
    <property type="entry name" value="PHGLYCKINASE"/>
</dbReference>
<reference evidence="7" key="1">
    <citation type="journal article" date="2014" name="Front. Microbiol.">
        <title>High frequency of phylogenetically diverse reductive dehalogenase-homologous genes in deep subseafloor sedimentary metagenomes.</title>
        <authorList>
            <person name="Kawai M."/>
            <person name="Futagami T."/>
            <person name="Toyoda A."/>
            <person name="Takaki Y."/>
            <person name="Nishi S."/>
            <person name="Hori S."/>
            <person name="Arai W."/>
            <person name="Tsubouchi T."/>
            <person name="Morono Y."/>
            <person name="Uchiyama I."/>
            <person name="Ito T."/>
            <person name="Fujiyama A."/>
            <person name="Inagaki F."/>
            <person name="Takami H."/>
        </authorList>
    </citation>
    <scope>NUCLEOTIDE SEQUENCE</scope>
    <source>
        <strain evidence="7">Expedition CK06-06</strain>
    </source>
</reference>
<dbReference type="Pfam" id="PF00162">
    <property type="entry name" value="PGK"/>
    <property type="match status" value="1"/>
</dbReference>
<gene>
    <name evidence="7" type="ORF">S01H1_46076</name>
</gene>
<dbReference type="Gene3D" id="3.40.50.1260">
    <property type="entry name" value="Phosphoglycerate kinase, N-terminal domain"/>
    <property type="match status" value="2"/>
</dbReference>
<dbReference type="GO" id="GO:0006094">
    <property type="term" value="P:gluconeogenesis"/>
    <property type="evidence" value="ECO:0007669"/>
    <property type="project" value="TreeGrafter"/>
</dbReference>
<protein>
    <recommendedName>
        <fullName evidence="2">phosphoglycerate kinase</fullName>
        <ecNumber evidence="2">2.7.2.3</ecNumber>
    </recommendedName>
</protein>
<evidence type="ECO:0000256" key="6">
    <source>
        <dbReference type="ARBA" id="ARBA00022840"/>
    </source>
</evidence>
<dbReference type="GO" id="GO:0004618">
    <property type="term" value="F:phosphoglycerate kinase activity"/>
    <property type="evidence" value="ECO:0007669"/>
    <property type="project" value="UniProtKB-EC"/>
</dbReference>
<dbReference type="InterPro" id="IPR001576">
    <property type="entry name" value="Phosphoglycerate_kinase"/>
</dbReference>
<evidence type="ECO:0000256" key="1">
    <source>
        <dbReference type="ARBA" id="ARBA00000642"/>
    </source>
</evidence>
<keyword evidence="6" id="KW-0067">ATP-binding</keyword>
<dbReference type="AlphaFoldDB" id="X0UHJ0"/>